<dbReference type="PIRSF" id="PIRSF038038">
    <property type="entry name" value="SMN_Gemin2"/>
    <property type="match status" value="1"/>
</dbReference>
<sequence>MQRQTEEETFQLQALEIREPDENFDPQKMPMTGEEYLTHMLYERKRCPAVVTKRCSKIKNDVTNIELIDAPALPPHKCLLPTPEWRDAQVGSFKEAREQVFIMRQELQAQQYDQLIEPPLTTDTSKWLQFCREQQPLLSTLLRLSQSELEQLLENLSKWLQDADQLLAHAAEEPSTSSAPQPPAVDLSRDAWLARWLYATLVCLHLPLEPYVYSTLRCIARSCVQLRNELQPVNVKQAAPYNLLITLIVLVFGQSDFADYL</sequence>
<dbReference type="InterPro" id="IPR017364">
    <property type="entry name" value="GEMIN2"/>
</dbReference>
<dbReference type="AlphaFoldDB" id="A0A0M3QX15"/>
<comment type="subcellular location">
    <subcellularLocation>
        <location evidence="1">Cytoplasm</location>
    </subcellularLocation>
</comment>
<reference evidence="9 10" key="1">
    <citation type="submission" date="2015-08" db="EMBL/GenBank/DDBJ databases">
        <title>Ancestral chromatin configuration constrains chromatin evolution on differentiating sex chromosomes in Drosophila.</title>
        <authorList>
            <person name="Zhou Q."/>
            <person name="Bachtrog D."/>
        </authorList>
    </citation>
    <scope>NUCLEOTIDE SEQUENCE [LARGE SCALE GENOMIC DNA]</scope>
    <source>
        <tissue evidence="9">Whole larvae</tissue>
    </source>
</reference>
<comment type="function">
    <text evidence="7">The SMN complex catalyzes the assembly of small nuclear ribonucleoproteins (snRNPs), the building blocks of the spliceosome, and thereby plays an important role in the splicing of cellular pre-mRNAs.</text>
</comment>
<gene>
    <name evidence="9" type="ORF">Dbus_chr3Lg2309</name>
</gene>
<dbReference type="Gene3D" id="1.20.58.1070">
    <property type="match status" value="1"/>
</dbReference>
<comment type="similarity">
    <text evidence="5 7">Belongs to the gemin-2 family.</text>
</comment>
<keyword evidence="10" id="KW-1185">Reference proteome</keyword>
<evidence type="ECO:0000256" key="5">
    <source>
        <dbReference type="ARBA" id="ARBA00025758"/>
    </source>
</evidence>
<keyword evidence="2 7" id="KW-0963">Cytoplasm</keyword>
<evidence type="ECO:0000256" key="4">
    <source>
        <dbReference type="ARBA" id="ARBA00023187"/>
    </source>
</evidence>
<comment type="subunit">
    <text evidence="7">Part of the core SMN complex.</text>
</comment>
<organism evidence="9 10">
    <name type="scientific">Drosophila busckii</name>
    <name type="common">Fruit fly</name>
    <dbReference type="NCBI Taxonomy" id="30019"/>
    <lineage>
        <taxon>Eukaryota</taxon>
        <taxon>Metazoa</taxon>
        <taxon>Ecdysozoa</taxon>
        <taxon>Arthropoda</taxon>
        <taxon>Hexapoda</taxon>
        <taxon>Insecta</taxon>
        <taxon>Pterygota</taxon>
        <taxon>Neoptera</taxon>
        <taxon>Endopterygota</taxon>
        <taxon>Diptera</taxon>
        <taxon>Brachycera</taxon>
        <taxon>Muscomorpha</taxon>
        <taxon>Ephydroidea</taxon>
        <taxon>Drosophilidae</taxon>
        <taxon>Drosophila</taxon>
    </lineage>
</organism>
<protein>
    <recommendedName>
        <fullName evidence="6 7">Gem-associated protein 2</fullName>
    </recommendedName>
</protein>
<dbReference type="GO" id="GO:0000245">
    <property type="term" value="P:spliceosomal complex assembly"/>
    <property type="evidence" value="ECO:0007669"/>
    <property type="project" value="UniProtKB-UniRule"/>
</dbReference>
<dbReference type="OMA" id="PHKCLLP"/>
<dbReference type="GO" id="GO:0032797">
    <property type="term" value="C:SMN complex"/>
    <property type="evidence" value="ECO:0007669"/>
    <property type="project" value="UniProtKB-UniRule"/>
</dbReference>
<dbReference type="PANTHER" id="PTHR12794">
    <property type="entry name" value="GEMIN2"/>
    <property type="match status" value="1"/>
</dbReference>
<proteinExistence type="inferred from homology"/>
<dbReference type="InterPro" id="IPR035426">
    <property type="entry name" value="Gemin2/Brr1"/>
</dbReference>
<evidence type="ECO:0000313" key="9">
    <source>
        <dbReference type="EMBL" id="ALC45143.1"/>
    </source>
</evidence>
<dbReference type="EMBL" id="CP012525">
    <property type="protein sequence ID" value="ALC45143.1"/>
    <property type="molecule type" value="Genomic_DNA"/>
</dbReference>
<dbReference type="GO" id="GO:0005681">
    <property type="term" value="C:spliceosomal complex"/>
    <property type="evidence" value="ECO:0007669"/>
    <property type="project" value="UniProtKB-UniRule"/>
</dbReference>
<evidence type="ECO:0000256" key="6">
    <source>
        <dbReference type="ARBA" id="ARBA00047179"/>
    </source>
</evidence>
<evidence type="ECO:0000256" key="2">
    <source>
        <dbReference type="ARBA" id="ARBA00022490"/>
    </source>
</evidence>
<accession>A0A0M3QX15</accession>
<name>A0A0M3QX15_DROBS</name>
<keyword evidence="3 7" id="KW-0507">mRNA processing</keyword>
<dbReference type="Pfam" id="PF04938">
    <property type="entry name" value="SIP1"/>
    <property type="match status" value="1"/>
</dbReference>
<evidence type="ECO:0000313" key="10">
    <source>
        <dbReference type="Proteomes" id="UP000494163"/>
    </source>
</evidence>
<evidence type="ECO:0000256" key="7">
    <source>
        <dbReference type="PIRNR" id="PIRNR038038"/>
    </source>
</evidence>
<feature type="coiled-coil region" evidence="8">
    <location>
        <begin position="142"/>
        <end position="169"/>
    </location>
</feature>
<keyword evidence="4 7" id="KW-0508">mRNA splicing</keyword>
<evidence type="ECO:0000256" key="8">
    <source>
        <dbReference type="SAM" id="Coils"/>
    </source>
</evidence>
<keyword evidence="8" id="KW-0175">Coiled coil</keyword>
<dbReference type="Proteomes" id="UP000494163">
    <property type="component" value="Chromosome 3L"/>
</dbReference>
<evidence type="ECO:0000256" key="1">
    <source>
        <dbReference type="ARBA" id="ARBA00004496"/>
    </source>
</evidence>
<evidence type="ECO:0000256" key="3">
    <source>
        <dbReference type="ARBA" id="ARBA00022664"/>
    </source>
</evidence>
<dbReference type="PANTHER" id="PTHR12794:SF0">
    <property type="entry name" value="GEM-ASSOCIATED PROTEIN 2"/>
    <property type="match status" value="1"/>
</dbReference>
<dbReference type="GO" id="GO:0000387">
    <property type="term" value="P:spliceosomal snRNP assembly"/>
    <property type="evidence" value="ECO:0007669"/>
    <property type="project" value="UniProtKB-UniRule"/>
</dbReference>
<dbReference type="OrthoDB" id="428895at2759"/>
<dbReference type="STRING" id="30019.A0A0M3QX15"/>